<name>A0AAQ3SL35_PASNO</name>
<evidence type="ECO:0000313" key="1">
    <source>
        <dbReference type="EMBL" id="WVZ53058.1"/>
    </source>
</evidence>
<organism evidence="1 2">
    <name type="scientific">Paspalum notatum var. saurae</name>
    <dbReference type="NCBI Taxonomy" id="547442"/>
    <lineage>
        <taxon>Eukaryota</taxon>
        <taxon>Viridiplantae</taxon>
        <taxon>Streptophyta</taxon>
        <taxon>Embryophyta</taxon>
        <taxon>Tracheophyta</taxon>
        <taxon>Spermatophyta</taxon>
        <taxon>Magnoliopsida</taxon>
        <taxon>Liliopsida</taxon>
        <taxon>Poales</taxon>
        <taxon>Poaceae</taxon>
        <taxon>PACMAD clade</taxon>
        <taxon>Panicoideae</taxon>
        <taxon>Andropogonodae</taxon>
        <taxon>Paspaleae</taxon>
        <taxon>Paspalinae</taxon>
        <taxon>Paspalum</taxon>
    </lineage>
</organism>
<keyword evidence="2" id="KW-1185">Reference proteome</keyword>
<evidence type="ECO:0000313" key="2">
    <source>
        <dbReference type="Proteomes" id="UP001341281"/>
    </source>
</evidence>
<protein>
    <submittedName>
        <fullName evidence="1">Uncharacterized protein</fullName>
    </submittedName>
</protein>
<dbReference type="EMBL" id="CP144745">
    <property type="protein sequence ID" value="WVZ53058.1"/>
    <property type="molecule type" value="Genomic_DNA"/>
</dbReference>
<accession>A0AAQ3SL35</accession>
<dbReference type="Proteomes" id="UP001341281">
    <property type="component" value="Chromosome 01"/>
</dbReference>
<gene>
    <name evidence="1" type="ORF">U9M48_004048</name>
</gene>
<proteinExistence type="predicted"/>
<sequence>MGPLHVASHRLARPPLPAAATDPSVASLPSTMVLLLNMDINLGMRVSRVEMGLTRVIEESPGLLIYNLQIQWRCCTGASSFDFPNSVVAARQSATSSRGDGSPTVQARTLTVVARRH</sequence>
<reference evidence="1 2" key="1">
    <citation type="submission" date="2024-02" db="EMBL/GenBank/DDBJ databases">
        <title>High-quality chromosome-scale genome assembly of Pensacola bahiagrass (Paspalum notatum Flugge var. saurae).</title>
        <authorList>
            <person name="Vega J.M."/>
            <person name="Podio M."/>
            <person name="Orjuela J."/>
            <person name="Siena L.A."/>
            <person name="Pessino S.C."/>
            <person name="Combes M.C."/>
            <person name="Mariac C."/>
            <person name="Albertini E."/>
            <person name="Pupilli F."/>
            <person name="Ortiz J.P.A."/>
            <person name="Leblanc O."/>
        </authorList>
    </citation>
    <scope>NUCLEOTIDE SEQUENCE [LARGE SCALE GENOMIC DNA]</scope>
    <source>
        <strain evidence="1">R1</strain>
        <tissue evidence="1">Leaf</tissue>
    </source>
</reference>
<dbReference type="AlphaFoldDB" id="A0AAQ3SL35"/>